<comment type="caution">
    <text evidence="2">The sequence shown here is derived from an EMBL/GenBank/DDBJ whole genome shotgun (WGS) entry which is preliminary data.</text>
</comment>
<sequence>MEEPHSSICILFDGKTEEGPFGWPLRVLASPLPPRLTPVFVSSGYLLQQPHRAKPASRSGDADTPPLCAAGALSVPRRDEMMRYSYARKKDQGRKQGGRGRGRQVEREGTDCSLSHLPPDHLVRHFSIPGLVLTPRSVSQTHTSNCHRNNTPEKPPFS</sequence>
<name>A0A5B7EA69_PORTR</name>
<protein>
    <submittedName>
        <fullName evidence="2">Uncharacterized protein</fullName>
    </submittedName>
</protein>
<accession>A0A5B7EA69</accession>
<organism evidence="2 3">
    <name type="scientific">Portunus trituberculatus</name>
    <name type="common">Swimming crab</name>
    <name type="synonym">Neptunus trituberculatus</name>
    <dbReference type="NCBI Taxonomy" id="210409"/>
    <lineage>
        <taxon>Eukaryota</taxon>
        <taxon>Metazoa</taxon>
        <taxon>Ecdysozoa</taxon>
        <taxon>Arthropoda</taxon>
        <taxon>Crustacea</taxon>
        <taxon>Multicrustacea</taxon>
        <taxon>Malacostraca</taxon>
        <taxon>Eumalacostraca</taxon>
        <taxon>Eucarida</taxon>
        <taxon>Decapoda</taxon>
        <taxon>Pleocyemata</taxon>
        <taxon>Brachyura</taxon>
        <taxon>Eubrachyura</taxon>
        <taxon>Portunoidea</taxon>
        <taxon>Portunidae</taxon>
        <taxon>Portuninae</taxon>
        <taxon>Portunus</taxon>
    </lineage>
</organism>
<reference evidence="2 3" key="1">
    <citation type="submission" date="2019-05" db="EMBL/GenBank/DDBJ databases">
        <title>Another draft genome of Portunus trituberculatus and its Hox gene families provides insights of decapod evolution.</title>
        <authorList>
            <person name="Jeong J.-H."/>
            <person name="Song I."/>
            <person name="Kim S."/>
            <person name="Choi T."/>
            <person name="Kim D."/>
            <person name="Ryu S."/>
            <person name="Kim W."/>
        </authorList>
    </citation>
    <scope>NUCLEOTIDE SEQUENCE [LARGE SCALE GENOMIC DNA]</scope>
    <source>
        <tissue evidence="2">Muscle</tissue>
    </source>
</reference>
<keyword evidence="3" id="KW-1185">Reference proteome</keyword>
<proteinExistence type="predicted"/>
<feature type="compositionally biased region" description="Basic and acidic residues" evidence="1">
    <location>
        <begin position="76"/>
        <end position="94"/>
    </location>
</feature>
<evidence type="ECO:0000313" key="3">
    <source>
        <dbReference type="Proteomes" id="UP000324222"/>
    </source>
</evidence>
<evidence type="ECO:0000313" key="2">
    <source>
        <dbReference type="EMBL" id="MPC30992.1"/>
    </source>
</evidence>
<dbReference type="AlphaFoldDB" id="A0A5B7EA69"/>
<feature type="region of interest" description="Disordered" evidence="1">
    <location>
        <begin position="138"/>
        <end position="158"/>
    </location>
</feature>
<dbReference type="EMBL" id="VSRR010002347">
    <property type="protein sequence ID" value="MPC30992.1"/>
    <property type="molecule type" value="Genomic_DNA"/>
</dbReference>
<dbReference type="Proteomes" id="UP000324222">
    <property type="component" value="Unassembled WGS sequence"/>
</dbReference>
<feature type="compositionally biased region" description="Polar residues" evidence="1">
    <location>
        <begin position="138"/>
        <end position="149"/>
    </location>
</feature>
<gene>
    <name evidence="2" type="ORF">E2C01_024263</name>
</gene>
<feature type="region of interest" description="Disordered" evidence="1">
    <location>
        <begin position="51"/>
        <end position="119"/>
    </location>
</feature>
<evidence type="ECO:0000256" key="1">
    <source>
        <dbReference type="SAM" id="MobiDB-lite"/>
    </source>
</evidence>